<accession>A0AAW9PR34</accession>
<evidence type="ECO:0000313" key="1">
    <source>
        <dbReference type="EMBL" id="MEE3717054.1"/>
    </source>
</evidence>
<organism evidence="1 2">
    <name type="scientific">Tumidithrix elongata BACA0141</name>
    <dbReference type="NCBI Taxonomy" id="2716417"/>
    <lineage>
        <taxon>Bacteria</taxon>
        <taxon>Bacillati</taxon>
        <taxon>Cyanobacteriota</taxon>
        <taxon>Cyanophyceae</taxon>
        <taxon>Pseudanabaenales</taxon>
        <taxon>Pseudanabaenaceae</taxon>
        <taxon>Tumidithrix</taxon>
        <taxon>Tumidithrix elongata</taxon>
    </lineage>
</organism>
<dbReference type="EMBL" id="JAZBJZ010000031">
    <property type="protein sequence ID" value="MEE3717054.1"/>
    <property type="molecule type" value="Genomic_DNA"/>
</dbReference>
<evidence type="ECO:0000313" key="2">
    <source>
        <dbReference type="Proteomes" id="UP001333818"/>
    </source>
</evidence>
<dbReference type="AlphaFoldDB" id="A0AAW9PR34"/>
<gene>
    <name evidence="1" type="ORF">V2H45_09880</name>
</gene>
<dbReference type="RefSeq" id="WP_330483483.1">
    <property type="nucleotide sequence ID" value="NZ_JAZBJZ010000031.1"/>
</dbReference>
<keyword evidence="2" id="KW-1185">Reference proteome</keyword>
<proteinExistence type="predicted"/>
<protein>
    <submittedName>
        <fullName evidence="1">Uncharacterized protein</fullName>
    </submittedName>
</protein>
<sequence length="41" mass="4934">MIPIIHKHPNFFHEWQKDFLTLPIAEQERLLRVQAISAFSM</sequence>
<dbReference type="Proteomes" id="UP001333818">
    <property type="component" value="Unassembled WGS sequence"/>
</dbReference>
<name>A0AAW9PR34_9CYAN</name>
<reference evidence="1" key="1">
    <citation type="submission" date="2024-01" db="EMBL/GenBank/DDBJ databases">
        <title>Bank of Algae and Cyanobacteria of the Azores (BACA) strain genomes.</title>
        <authorList>
            <person name="Luz R."/>
            <person name="Cordeiro R."/>
            <person name="Fonseca A."/>
            <person name="Goncalves V."/>
        </authorList>
    </citation>
    <scope>NUCLEOTIDE SEQUENCE</scope>
    <source>
        <strain evidence="1">BACA0141</strain>
    </source>
</reference>
<comment type="caution">
    <text evidence="1">The sequence shown here is derived from an EMBL/GenBank/DDBJ whole genome shotgun (WGS) entry which is preliminary data.</text>
</comment>